<evidence type="ECO:0000256" key="6">
    <source>
        <dbReference type="ARBA" id="ARBA00023004"/>
    </source>
</evidence>
<organism evidence="10 11">
    <name type="scientific">Phlebiopsis gigantea (strain 11061_1 CR5-6)</name>
    <name type="common">White-rot fungus</name>
    <name type="synonym">Peniophora gigantea</name>
    <dbReference type="NCBI Taxonomy" id="745531"/>
    <lineage>
        <taxon>Eukaryota</taxon>
        <taxon>Fungi</taxon>
        <taxon>Dikarya</taxon>
        <taxon>Basidiomycota</taxon>
        <taxon>Agaricomycotina</taxon>
        <taxon>Agaricomycetes</taxon>
        <taxon>Polyporales</taxon>
        <taxon>Phanerochaetaceae</taxon>
        <taxon>Phlebiopsis</taxon>
    </lineage>
</organism>
<keyword evidence="4 8" id="KW-0479">Metal-binding</keyword>
<keyword evidence="9" id="KW-1133">Transmembrane helix</keyword>
<dbReference type="HOGENOM" id="CLU_001570_14_10_1"/>
<keyword evidence="9" id="KW-0472">Membrane</keyword>
<dbReference type="GO" id="GO:0016705">
    <property type="term" value="F:oxidoreductase activity, acting on paired donors, with incorporation or reduction of molecular oxygen"/>
    <property type="evidence" value="ECO:0007669"/>
    <property type="project" value="InterPro"/>
</dbReference>
<dbReference type="PRINTS" id="PR00463">
    <property type="entry name" value="EP450I"/>
</dbReference>
<evidence type="ECO:0008006" key="12">
    <source>
        <dbReference type="Google" id="ProtNLM"/>
    </source>
</evidence>
<keyword evidence="8" id="KW-0349">Heme</keyword>
<dbReference type="GO" id="GO:0004497">
    <property type="term" value="F:monooxygenase activity"/>
    <property type="evidence" value="ECO:0007669"/>
    <property type="project" value="UniProtKB-KW"/>
</dbReference>
<gene>
    <name evidence="10" type="ORF">PHLGIDRAFT_224899</name>
</gene>
<accession>A0A0C3NGG3</accession>
<feature type="binding site" description="axial binding residue" evidence="8">
    <location>
        <position position="484"/>
    </location>
    <ligand>
        <name>heme</name>
        <dbReference type="ChEBI" id="CHEBI:30413"/>
    </ligand>
    <ligandPart>
        <name>Fe</name>
        <dbReference type="ChEBI" id="CHEBI:18248"/>
    </ligandPart>
</feature>
<evidence type="ECO:0000313" key="11">
    <source>
        <dbReference type="Proteomes" id="UP000053257"/>
    </source>
</evidence>
<evidence type="ECO:0000313" key="10">
    <source>
        <dbReference type="EMBL" id="KIP03799.1"/>
    </source>
</evidence>
<evidence type="ECO:0000256" key="5">
    <source>
        <dbReference type="ARBA" id="ARBA00023002"/>
    </source>
</evidence>
<dbReference type="Proteomes" id="UP000053257">
    <property type="component" value="Unassembled WGS sequence"/>
</dbReference>
<comment type="cofactor">
    <cofactor evidence="1 8">
        <name>heme</name>
        <dbReference type="ChEBI" id="CHEBI:30413"/>
    </cofactor>
</comment>
<dbReference type="PANTHER" id="PTHR24305:SF187">
    <property type="entry name" value="P450, PUTATIVE (EUROFUNG)-RELATED"/>
    <property type="match status" value="1"/>
</dbReference>
<dbReference type="GO" id="GO:0020037">
    <property type="term" value="F:heme binding"/>
    <property type="evidence" value="ECO:0007669"/>
    <property type="project" value="InterPro"/>
</dbReference>
<feature type="transmembrane region" description="Helical" evidence="9">
    <location>
        <begin position="7"/>
        <end position="28"/>
    </location>
</feature>
<dbReference type="Gene3D" id="1.10.630.10">
    <property type="entry name" value="Cytochrome P450"/>
    <property type="match status" value="1"/>
</dbReference>
<dbReference type="OrthoDB" id="6692864at2759"/>
<keyword evidence="7" id="KW-0503">Monooxygenase</keyword>
<evidence type="ECO:0000256" key="8">
    <source>
        <dbReference type="PIRSR" id="PIRSR602401-1"/>
    </source>
</evidence>
<dbReference type="InterPro" id="IPR002401">
    <property type="entry name" value="Cyt_P450_E_grp-I"/>
</dbReference>
<evidence type="ECO:0000256" key="9">
    <source>
        <dbReference type="SAM" id="Phobius"/>
    </source>
</evidence>
<keyword evidence="11" id="KW-1185">Reference proteome</keyword>
<dbReference type="PANTHER" id="PTHR24305">
    <property type="entry name" value="CYTOCHROME P450"/>
    <property type="match status" value="1"/>
</dbReference>
<sequence>MLRWLEATSSLGDVGVVMASALVAHFVFNRYEPIAIQPLTVLLAVVPTALSPLLAARHGIIAIAITFALYYATLATTIVLYRVSPLHPLAHYPGPFLAKVTRWYWAWIASTGHQHLELHRLHKELGDIVRIGPNEVSIRDSTAIQPLMGTQGWPKGPMWTGRTLHPPILPLIAQRDSADHARRRRPWNRALSSAALKEYQPMIQRRVAQFVSILGREKTVDLASWSNLFTFDIMMDTFGSESDMMASQDKDGVVHDILKGFTDSQIFENVPWASYYARHIPRFTHSVQKFRALCVQHGLARYEKGSDMKDLFYYLSNEDGAEKETPPKPVVLSDAALAVIAGSDTTAAALCHVVYCLLIHPDAYGRLQDEVDQFYPPSEDSLDPQHHSKMLYLEAVINETMRLYPVTMSGSQRSPPPGSGGGFIGSYFIPEGTQVRVHTWSVHRDARNFARPDAFVPDRWLADGALQPHDAGAFMPFSVGPFNCVGKNMALLELRVALCHLLQRLRLRFQEGWDPSEFERTREDRFTTRMGRLLVVTETRHSYVDG</sequence>
<name>A0A0C3NGG3_PHLG1</name>
<feature type="transmembrane region" description="Helical" evidence="9">
    <location>
        <begin position="34"/>
        <end position="54"/>
    </location>
</feature>
<dbReference type="AlphaFoldDB" id="A0A0C3NGG3"/>
<evidence type="ECO:0000256" key="4">
    <source>
        <dbReference type="ARBA" id="ARBA00022723"/>
    </source>
</evidence>
<keyword evidence="6 8" id="KW-0408">Iron</keyword>
<dbReference type="InterPro" id="IPR050121">
    <property type="entry name" value="Cytochrome_P450_monoxygenase"/>
</dbReference>
<dbReference type="InterPro" id="IPR036396">
    <property type="entry name" value="Cyt_P450_sf"/>
</dbReference>
<proteinExistence type="inferred from homology"/>
<dbReference type="STRING" id="745531.A0A0C3NGG3"/>
<keyword evidence="9" id="KW-0812">Transmembrane</keyword>
<dbReference type="InterPro" id="IPR001128">
    <property type="entry name" value="Cyt_P450"/>
</dbReference>
<evidence type="ECO:0000256" key="1">
    <source>
        <dbReference type="ARBA" id="ARBA00001971"/>
    </source>
</evidence>
<dbReference type="GO" id="GO:0005506">
    <property type="term" value="F:iron ion binding"/>
    <property type="evidence" value="ECO:0007669"/>
    <property type="project" value="InterPro"/>
</dbReference>
<reference evidence="10 11" key="1">
    <citation type="journal article" date="2014" name="PLoS Genet.">
        <title>Analysis of the Phlebiopsis gigantea genome, transcriptome and secretome provides insight into its pioneer colonization strategies of wood.</title>
        <authorList>
            <person name="Hori C."/>
            <person name="Ishida T."/>
            <person name="Igarashi K."/>
            <person name="Samejima M."/>
            <person name="Suzuki H."/>
            <person name="Master E."/>
            <person name="Ferreira P."/>
            <person name="Ruiz-Duenas F.J."/>
            <person name="Held B."/>
            <person name="Canessa P."/>
            <person name="Larrondo L.F."/>
            <person name="Schmoll M."/>
            <person name="Druzhinina I.S."/>
            <person name="Kubicek C.P."/>
            <person name="Gaskell J.A."/>
            <person name="Kersten P."/>
            <person name="St John F."/>
            <person name="Glasner J."/>
            <person name="Sabat G."/>
            <person name="Splinter BonDurant S."/>
            <person name="Syed K."/>
            <person name="Yadav J."/>
            <person name="Mgbeahuruike A.C."/>
            <person name="Kovalchuk A."/>
            <person name="Asiegbu F.O."/>
            <person name="Lackner G."/>
            <person name="Hoffmeister D."/>
            <person name="Rencoret J."/>
            <person name="Gutierrez A."/>
            <person name="Sun H."/>
            <person name="Lindquist E."/>
            <person name="Barry K."/>
            <person name="Riley R."/>
            <person name="Grigoriev I.V."/>
            <person name="Henrissat B."/>
            <person name="Kues U."/>
            <person name="Berka R.M."/>
            <person name="Martinez A.T."/>
            <person name="Covert S.F."/>
            <person name="Blanchette R.A."/>
            <person name="Cullen D."/>
        </authorList>
    </citation>
    <scope>NUCLEOTIDE SEQUENCE [LARGE SCALE GENOMIC DNA]</scope>
    <source>
        <strain evidence="10 11">11061_1 CR5-6</strain>
    </source>
</reference>
<comment type="pathway">
    <text evidence="2">Secondary metabolite biosynthesis.</text>
</comment>
<comment type="similarity">
    <text evidence="3">Belongs to the cytochrome P450 family.</text>
</comment>
<dbReference type="PRINTS" id="PR00385">
    <property type="entry name" value="P450"/>
</dbReference>
<dbReference type="Pfam" id="PF00067">
    <property type="entry name" value="p450"/>
    <property type="match status" value="1"/>
</dbReference>
<feature type="transmembrane region" description="Helical" evidence="9">
    <location>
        <begin position="61"/>
        <end position="81"/>
    </location>
</feature>
<dbReference type="EMBL" id="KN840600">
    <property type="protein sequence ID" value="KIP03799.1"/>
    <property type="molecule type" value="Genomic_DNA"/>
</dbReference>
<dbReference type="SUPFAM" id="SSF48264">
    <property type="entry name" value="Cytochrome P450"/>
    <property type="match status" value="1"/>
</dbReference>
<dbReference type="CDD" id="cd11061">
    <property type="entry name" value="CYP67-like"/>
    <property type="match status" value="1"/>
</dbReference>
<protein>
    <recommendedName>
        <fullName evidence="12">Cytochrome P450</fullName>
    </recommendedName>
</protein>
<evidence type="ECO:0000256" key="7">
    <source>
        <dbReference type="ARBA" id="ARBA00023033"/>
    </source>
</evidence>
<evidence type="ECO:0000256" key="2">
    <source>
        <dbReference type="ARBA" id="ARBA00005179"/>
    </source>
</evidence>
<keyword evidence="5" id="KW-0560">Oxidoreductase</keyword>
<evidence type="ECO:0000256" key="3">
    <source>
        <dbReference type="ARBA" id="ARBA00010617"/>
    </source>
</evidence>